<evidence type="ECO:0008006" key="3">
    <source>
        <dbReference type="Google" id="ProtNLM"/>
    </source>
</evidence>
<proteinExistence type="predicted"/>
<dbReference type="Proteomes" id="UP001596915">
    <property type="component" value="Unassembled WGS sequence"/>
</dbReference>
<sequence>MSLRGGTRSGPDDLSGTIRYTHTDKDLILDAVIKDDVHNADRTDPSAAWQVDSVQYDLYSGFPGTTDGNRVEVGAALLPNGPVAYTWTPPPGQQAGPTPGADVSVVRDGTAGTTTYRLAVPWTSLGFDRAPTGTFGLSFLVNDADAGTATDARDGYLQWGAGVGAAPKNPVRFRSARLVR</sequence>
<accession>A0ABW2WQN7</accession>
<dbReference type="EMBL" id="JBHTGL010000008">
    <property type="protein sequence ID" value="MFD0623876.1"/>
    <property type="molecule type" value="Genomic_DNA"/>
</dbReference>
<dbReference type="Gene3D" id="2.60.40.1190">
    <property type="match status" value="1"/>
</dbReference>
<evidence type="ECO:0000313" key="2">
    <source>
        <dbReference type="Proteomes" id="UP001596915"/>
    </source>
</evidence>
<organism evidence="1 2">
    <name type="scientific">Streptomyces sanglieri</name>
    <dbReference type="NCBI Taxonomy" id="193460"/>
    <lineage>
        <taxon>Bacteria</taxon>
        <taxon>Bacillati</taxon>
        <taxon>Actinomycetota</taxon>
        <taxon>Actinomycetes</taxon>
        <taxon>Kitasatosporales</taxon>
        <taxon>Streptomycetaceae</taxon>
        <taxon>Streptomyces</taxon>
    </lineage>
</organism>
<name>A0ABW2WQN7_9ACTN</name>
<dbReference type="SUPFAM" id="SSF49344">
    <property type="entry name" value="CBD9-like"/>
    <property type="match status" value="1"/>
</dbReference>
<protein>
    <recommendedName>
        <fullName evidence="3">Carbohydrate-binding domain-containing protein</fullName>
    </recommendedName>
</protein>
<evidence type="ECO:0000313" key="1">
    <source>
        <dbReference type="EMBL" id="MFD0623876.1"/>
    </source>
</evidence>
<reference evidence="2" key="1">
    <citation type="journal article" date="2019" name="Int. J. Syst. Evol. Microbiol.">
        <title>The Global Catalogue of Microorganisms (GCM) 10K type strain sequencing project: providing services to taxonomists for standard genome sequencing and annotation.</title>
        <authorList>
            <consortium name="The Broad Institute Genomics Platform"/>
            <consortium name="The Broad Institute Genome Sequencing Center for Infectious Disease"/>
            <person name="Wu L."/>
            <person name="Ma J."/>
        </authorList>
    </citation>
    <scope>NUCLEOTIDE SEQUENCE [LARGE SCALE GENOMIC DNA]</scope>
    <source>
        <strain evidence="2">JCM 12607</strain>
    </source>
</reference>
<gene>
    <name evidence="1" type="ORF">ACFQ2K_14960</name>
</gene>
<comment type="caution">
    <text evidence="1">The sequence shown here is derived from an EMBL/GenBank/DDBJ whole genome shotgun (WGS) entry which is preliminary data.</text>
</comment>
<keyword evidence="2" id="KW-1185">Reference proteome</keyword>